<keyword evidence="1" id="KW-1133">Transmembrane helix</keyword>
<evidence type="ECO:0000259" key="3">
    <source>
        <dbReference type="Pfam" id="PF16344"/>
    </source>
</evidence>
<evidence type="ECO:0000259" key="2">
    <source>
        <dbReference type="Pfam" id="PF04773"/>
    </source>
</evidence>
<dbReference type="Pfam" id="PF04773">
    <property type="entry name" value="FecR"/>
    <property type="match status" value="1"/>
</dbReference>
<dbReference type="Gene3D" id="3.55.50.30">
    <property type="match status" value="1"/>
</dbReference>
<evidence type="ECO:0000313" key="4">
    <source>
        <dbReference type="EMBL" id="WZN43247.1"/>
    </source>
</evidence>
<keyword evidence="1" id="KW-0812">Transmembrane</keyword>
<gene>
    <name evidence="4" type="ORF">WJU16_09405</name>
</gene>
<dbReference type="InterPro" id="IPR006860">
    <property type="entry name" value="FecR"/>
</dbReference>
<dbReference type="InterPro" id="IPR012373">
    <property type="entry name" value="Ferrdict_sens_TM"/>
</dbReference>
<accession>A0ABZ2YUH1</accession>
<evidence type="ECO:0000313" key="5">
    <source>
        <dbReference type="Proteomes" id="UP001485459"/>
    </source>
</evidence>
<dbReference type="InterPro" id="IPR032508">
    <property type="entry name" value="FecR_C"/>
</dbReference>
<keyword evidence="1" id="KW-0472">Membrane</keyword>
<name>A0ABZ2YUH1_9BACT</name>
<dbReference type="Proteomes" id="UP001485459">
    <property type="component" value="Chromosome"/>
</dbReference>
<evidence type="ECO:0000256" key="1">
    <source>
        <dbReference type="SAM" id="Phobius"/>
    </source>
</evidence>
<protein>
    <submittedName>
        <fullName evidence="4">FecR domain-containing protein</fullName>
    </submittedName>
</protein>
<feature type="domain" description="FecR protein" evidence="2">
    <location>
        <begin position="185"/>
        <end position="278"/>
    </location>
</feature>
<proteinExistence type="predicted"/>
<dbReference type="Pfam" id="PF16344">
    <property type="entry name" value="FecR_C"/>
    <property type="match status" value="1"/>
</dbReference>
<feature type="domain" description="Protein FecR C-terminal" evidence="3">
    <location>
        <begin position="321"/>
        <end position="389"/>
    </location>
</feature>
<dbReference type="PANTHER" id="PTHR30273:SF2">
    <property type="entry name" value="PROTEIN FECR"/>
    <property type="match status" value="1"/>
</dbReference>
<dbReference type="RefSeq" id="WP_341838064.1">
    <property type="nucleotide sequence ID" value="NZ_CP149822.1"/>
</dbReference>
<dbReference type="PANTHER" id="PTHR30273">
    <property type="entry name" value="PERIPLASMIC SIGNAL SENSOR AND SIGMA FACTOR ACTIVATOR FECR-RELATED"/>
    <property type="match status" value="1"/>
</dbReference>
<dbReference type="Gene3D" id="2.60.120.1440">
    <property type="match status" value="1"/>
</dbReference>
<keyword evidence="5" id="KW-1185">Reference proteome</keyword>
<dbReference type="EMBL" id="CP149822">
    <property type="protein sequence ID" value="WZN43247.1"/>
    <property type="molecule type" value="Genomic_DNA"/>
</dbReference>
<reference evidence="5" key="1">
    <citation type="submission" date="2024-03" db="EMBL/GenBank/DDBJ databases">
        <title>Chitinophaga horti sp. nov., isolated from garden soil.</title>
        <authorList>
            <person name="Lee D.S."/>
            <person name="Han D.M."/>
            <person name="Baek J.H."/>
            <person name="Choi D.G."/>
            <person name="Jeon J.H."/>
            <person name="Jeon C.O."/>
        </authorList>
    </citation>
    <scope>NUCLEOTIDE SEQUENCE [LARGE SCALE GENOMIC DNA]</scope>
    <source>
        <strain evidence="5">GPA1</strain>
    </source>
</reference>
<organism evidence="4 5">
    <name type="scientific">Chitinophaga pollutisoli</name>
    <dbReference type="NCBI Taxonomy" id="3133966"/>
    <lineage>
        <taxon>Bacteria</taxon>
        <taxon>Pseudomonadati</taxon>
        <taxon>Bacteroidota</taxon>
        <taxon>Chitinophagia</taxon>
        <taxon>Chitinophagales</taxon>
        <taxon>Chitinophagaceae</taxon>
        <taxon>Chitinophaga</taxon>
    </lineage>
</organism>
<feature type="transmembrane region" description="Helical" evidence="1">
    <location>
        <begin position="88"/>
        <end position="106"/>
    </location>
</feature>
<sequence>MEDQAQYLRELLAKPDWTDDERRWLLHYLEHTPATALKSLLLEAFRERDIAVPDIALQERLLAGIHARMQPVQETIVTPMRRTNRWRVAAAVGGMAILLGGGALLLRQSKWQPETVAEVATASNIGPNGDIAPGGNKAQLVLHNGKTVVLDQTADGRIGEGNVEKKDAELLYDAEEGKSGSNILITPRGGQYRVRLADGTKVWLNAASRLEYPVAFNGNERMVSLTGEAYFEVASDVQRPFFVMVDGMKVQVLGTKFNVNAYPEEKLFTTALLEGAVRITGSGKQVTLKPGQESAFSPKSGSLKQYAGDMESAVAWKNGIITFKNDELSAVMRDLGRWYDVDVAYEPGLDSHIHVTGAMRKQEHLSQALKILELTAGVHFEVEGRTVKVSR</sequence>